<feature type="transmembrane region" description="Helical" evidence="5">
    <location>
        <begin position="201"/>
        <end position="221"/>
    </location>
</feature>
<evidence type="ECO:0000256" key="2">
    <source>
        <dbReference type="ARBA" id="ARBA00022692"/>
    </source>
</evidence>
<reference evidence="8" key="1">
    <citation type="submission" date="2025-08" db="UniProtKB">
        <authorList>
            <consortium name="RefSeq"/>
        </authorList>
    </citation>
    <scope>IDENTIFICATION</scope>
    <source>
        <tissue evidence="8">Gonads</tissue>
    </source>
</reference>
<dbReference type="PANTHER" id="PTHR24064">
    <property type="entry name" value="SOLUTE CARRIER FAMILY 22 MEMBER"/>
    <property type="match status" value="1"/>
</dbReference>
<dbReference type="RefSeq" id="XP_013411772.1">
    <property type="nucleotide sequence ID" value="XM_013556318.1"/>
</dbReference>
<dbReference type="InterPro" id="IPR036259">
    <property type="entry name" value="MFS_trans_sf"/>
</dbReference>
<feature type="transmembrane region" description="Helical" evidence="5">
    <location>
        <begin position="262"/>
        <end position="280"/>
    </location>
</feature>
<dbReference type="Pfam" id="PF00083">
    <property type="entry name" value="Sugar_tr"/>
    <property type="match status" value="2"/>
</dbReference>
<feature type="transmembrane region" description="Helical" evidence="5">
    <location>
        <begin position="477"/>
        <end position="495"/>
    </location>
</feature>
<dbReference type="InterPro" id="IPR020846">
    <property type="entry name" value="MFS_dom"/>
</dbReference>
<evidence type="ECO:0000259" key="6">
    <source>
        <dbReference type="PROSITE" id="PS50850"/>
    </source>
</evidence>
<dbReference type="Proteomes" id="UP000085678">
    <property type="component" value="Unplaced"/>
</dbReference>
<feature type="transmembrane region" description="Helical" evidence="5">
    <location>
        <begin position="233"/>
        <end position="256"/>
    </location>
</feature>
<dbReference type="InterPro" id="IPR005828">
    <property type="entry name" value="MFS_sugar_transport-like"/>
</dbReference>
<accession>A0A1S3JN28</accession>
<dbReference type="PROSITE" id="PS50850">
    <property type="entry name" value="MFS"/>
    <property type="match status" value="1"/>
</dbReference>
<protein>
    <submittedName>
        <fullName evidence="8">Organic cation transporter protein isoform X1</fullName>
    </submittedName>
</protein>
<dbReference type="CDD" id="cd17317">
    <property type="entry name" value="MFS_SLC22"/>
    <property type="match status" value="1"/>
</dbReference>
<evidence type="ECO:0000256" key="1">
    <source>
        <dbReference type="ARBA" id="ARBA00004141"/>
    </source>
</evidence>
<feature type="transmembrane region" description="Helical" evidence="5">
    <location>
        <begin position="507"/>
        <end position="530"/>
    </location>
</feature>
<organism evidence="7 8">
    <name type="scientific">Lingula anatina</name>
    <name type="common">Brachiopod</name>
    <name type="synonym">Lingula unguis</name>
    <dbReference type="NCBI Taxonomy" id="7574"/>
    <lineage>
        <taxon>Eukaryota</taxon>
        <taxon>Metazoa</taxon>
        <taxon>Spiralia</taxon>
        <taxon>Lophotrochozoa</taxon>
        <taxon>Brachiopoda</taxon>
        <taxon>Linguliformea</taxon>
        <taxon>Lingulata</taxon>
        <taxon>Lingulida</taxon>
        <taxon>Linguloidea</taxon>
        <taxon>Lingulidae</taxon>
        <taxon>Lingula</taxon>
    </lineage>
</organism>
<feature type="domain" description="Major facilitator superfamily (MFS) profile" evidence="6">
    <location>
        <begin position="48"/>
        <end position="594"/>
    </location>
</feature>
<dbReference type="GeneID" id="106174661"/>
<sequence>MHTVYIVNHSDTGLHPDRRCAGLFIPEMKLDDVLTHIGGYGRFQILIFVLIGLINLRSSGYLLGIVFIGYKPDHHCTLPTNATLNESVPLELDNEGNWQLSQCKMYAVSGSNKTITCTDGWDYATEKGEKTIVTEWDLVCGQDWLVDMSTTIHMAGIMCGSLFITPLSDRVGRKHVLLACLWIQTALAFGLAFTTSYLQFVILRFFIGALNRGIAVISYVMMTEVFPPSHRTLPGIVQQVFWAAGLMGLAFIAWLVKDWRHLSLVISLPTVLMVSYYWLLPESIRWLIAKGKIKEAEAILQKAARINKASLPDNCLSSEEMDMMMNQNIKRADNPSTQEMLQEEETVEEAQHVTRLTYDKAENIAGEMNIENSSVTPSNECSAENNDQNDEHCKTKHGFFELLDMFKICCIPKMAFYTITVCYLWMVNSLAYYGLTLGSGTLHGDRYINFFLSGAVELPAYFIGSFLLQRFGRRKPICMFQMLCGLSNIMLVFIPKETDSGVNLLPLIITISLLGKFGITASFSSIYLYSAEIFPTVFRNSAFGFAAFWDTVGGMAAPFVIYSSKAMLELPRTVFGGLTIVSGLLTLILPETHNRPVPETVEDLEKWNTQLISKKKPRV</sequence>
<evidence type="ECO:0000313" key="7">
    <source>
        <dbReference type="Proteomes" id="UP000085678"/>
    </source>
</evidence>
<feature type="transmembrane region" description="Helical" evidence="5">
    <location>
        <begin position="144"/>
        <end position="164"/>
    </location>
</feature>
<dbReference type="Gene3D" id="1.20.1250.20">
    <property type="entry name" value="MFS general substrate transporter like domains"/>
    <property type="match status" value="1"/>
</dbReference>
<keyword evidence="3 5" id="KW-1133">Transmembrane helix</keyword>
<proteinExistence type="predicted"/>
<feature type="transmembrane region" description="Helical" evidence="5">
    <location>
        <begin position="542"/>
        <end position="564"/>
    </location>
</feature>
<feature type="transmembrane region" description="Helical" evidence="5">
    <location>
        <begin position="447"/>
        <end position="468"/>
    </location>
</feature>
<feature type="transmembrane region" description="Helical" evidence="5">
    <location>
        <begin position="570"/>
        <end position="589"/>
    </location>
</feature>
<gene>
    <name evidence="8" type="primary">LOC106174661</name>
</gene>
<dbReference type="GO" id="GO:0022857">
    <property type="term" value="F:transmembrane transporter activity"/>
    <property type="evidence" value="ECO:0007669"/>
    <property type="project" value="InterPro"/>
</dbReference>
<dbReference type="AlphaFoldDB" id="A0A1S3JN28"/>
<dbReference type="KEGG" id="lak:106174661"/>
<dbReference type="OrthoDB" id="2261376at2759"/>
<name>A0A1S3JN28_LINAN</name>
<keyword evidence="2 5" id="KW-0812">Transmembrane</keyword>
<comment type="subcellular location">
    <subcellularLocation>
        <location evidence="1">Membrane</location>
        <topology evidence="1">Multi-pass membrane protein</topology>
    </subcellularLocation>
</comment>
<evidence type="ECO:0000313" key="8">
    <source>
        <dbReference type="RefSeq" id="XP_013411772.1"/>
    </source>
</evidence>
<feature type="transmembrane region" description="Helical" evidence="5">
    <location>
        <begin position="45"/>
        <end position="70"/>
    </location>
</feature>
<dbReference type="GO" id="GO:0016020">
    <property type="term" value="C:membrane"/>
    <property type="evidence" value="ECO:0007669"/>
    <property type="project" value="UniProtKB-SubCell"/>
</dbReference>
<feature type="transmembrane region" description="Helical" evidence="5">
    <location>
        <begin position="414"/>
        <end position="435"/>
    </location>
</feature>
<keyword evidence="7" id="KW-1185">Reference proteome</keyword>
<dbReference type="SUPFAM" id="SSF103473">
    <property type="entry name" value="MFS general substrate transporter"/>
    <property type="match status" value="1"/>
</dbReference>
<dbReference type="InParanoid" id="A0A1S3JN28"/>
<keyword evidence="4 5" id="KW-0472">Membrane</keyword>
<feature type="transmembrane region" description="Helical" evidence="5">
    <location>
        <begin position="176"/>
        <end position="195"/>
    </location>
</feature>
<evidence type="ECO:0000256" key="3">
    <source>
        <dbReference type="ARBA" id="ARBA00022989"/>
    </source>
</evidence>
<evidence type="ECO:0000256" key="4">
    <source>
        <dbReference type="ARBA" id="ARBA00023136"/>
    </source>
</evidence>
<evidence type="ECO:0000256" key="5">
    <source>
        <dbReference type="SAM" id="Phobius"/>
    </source>
</evidence>